<dbReference type="GO" id="GO:0003677">
    <property type="term" value="F:DNA binding"/>
    <property type="evidence" value="ECO:0007669"/>
    <property type="project" value="UniProtKB-KW"/>
</dbReference>
<protein>
    <recommendedName>
        <fullName evidence="3">Tyr recombinase domain-containing protein</fullName>
    </recommendedName>
</protein>
<evidence type="ECO:0000259" key="3">
    <source>
        <dbReference type="PROSITE" id="PS51898"/>
    </source>
</evidence>
<dbReference type="InterPro" id="IPR010998">
    <property type="entry name" value="Integrase_recombinase_N"/>
</dbReference>
<dbReference type="Gene3D" id="1.10.443.10">
    <property type="entry name" value="Intergrase catalytic core"/>
    <property type="match status" value="1"/>
</dbReference>
<dbReference type="Proteomes" id="UP000253141">
    <property type="component" value="Unassembled WGS sequence"/>
</dbReference>
<feature type="domain" description="Tyr recombinase" evidence="3">
    <location>
        <begin position="94"/>
        <end position="225"/>
    </location>
</feature>
<dbReference type="SUPFAM" id="SSF56349">
    <property type="entry name" value="DNA breaking-rejoining enzymes"/>
    <property type="match status" value="1"/>
</dbReference>
<dbReference type="CDD" id="cd00397">
    <property type="entry name" value="DNA_BRE_C"/>
    <property type="match status" value="1"/>
</dbReference>
<sequence length="225" mass="26136">MVIKAKNAQLRSKTAGTYQTAYKKFTDYLTANEKQNISVGEFTNAQAYQYRDYLLTSLKNSNWTVNNNMIWIRSFFEGALERGYIDKNPIQVKSLPETDSDQHEVFTIEHQNLIESYLKENDFELYVFTRVLYYAFLRPNEIRGITFAHVDMTKKVINVPGKIAKNRRTETIPLSQTLYGLLLDLGKKFLSNPSGQQLHKYFLFGKGMTPGTIPMSINYAYERHK</sequence>
<dbReference type="InterPro" id="IPR011010">
    <property type="entry name" value="DNA_brk_join_enz"/>
</dbReference>
<dbReference type="InterPro" id="IPR013762">
    <property type="entry name" value="Integrase-like_cat_sf"/>
</dbReference>
<evidence type="ECO:0000313" key="4">
    <source>
        <dbReference type="EMBL" id="RDB07783.1"/>
    </source>
</evidence>
<evidence type="ECO:0000256" key="2">
    <source>
        <dbReference type="ARBA" id="ARBA00023172"/>
    </source>
</evidence>
<keyword evidence="1" id="KW-0238">DNA-binding</keyword>
<dbReference type="PROSITE" id="PS51898">
    <property type="entry name" value="TYR_RECOMBINASE"/>
    <property type="match status" value="1"/>
</dbReference>
<dbReference type="OrthoDB" id="932752at2"/>
<dbReference type="InterPro" id="IPR025269">
    <property type="entry name" value="SAM-like_dom"/>
</dbReference>
<reference evidence="4 5" key="1">
    <citation type="submission" date="2018-07" db="EMBL/GenBank/DDBJ databases">
        <title>Genome analysis of Runella aurantiaca.</title>
        <authorList>
            <person name="Yang X."/>
        </authorList>
    </citation>
    <scope>NUCLEOTIDE SEQUENCE [LARGE SCALE GENOMIC DNA]</scope>
    <source>
        <strain evidence="4 5">YX9</strain>
    </source>
</reference>
<dbReference type="Gene3D" id="1.10.150.130">
    <property type="match status" value="1"/>
</dbReference>
<accession>A0A369IK85</accession>
<evidence type="ECO:0000256" key="1">
    <source>
        <dbReference type="ARBA" id="ARBA00023125"/>
    </source>
</evidence>
<proteinExistence type="predicted"/>
<comment type="caution">
    <text evidence="4">The sequence shown here is derived from an EMBL/GenBank/DDBJ whole genome shotgun (WGS) entry which is preliminary data.</text>
</comment>
<name>A0A369IK85_9BACT</name>
<dbReference type="EMBL" id="QPIW01000001">
    <property type="protein sequence ID" value="RDB07783.1"/>
    <property type="molecule type" value="Genomic_DNA"/>
</dbReference>
<dbReference type="RefSeq" id="WP_114459319.1">
    <property type="nucleotide sequence ID" value="NZ_QPIW01000001.1"/>
</dbReference>
<dbReference type="Pfam" id="PF13102">
    <property type="entry name" value="Phage_int_SAM_5"/>
    <property type="match status" value="1"/>
</dbReference>
<keyword evidence="5" id="KW-1185">Reference proteome</keyword>
<dbReference type="InterPro" id="IPR002104">
    <property type="entry name" value="Integrase_catalytic"/>
</dbReference>
<dbReference type="GO" id="GO:0015074">
    <property type="term" value="P:DNA integration"/>
    <property type="evidence" value="ECO:0007669"/>
    <property type="project" value="InterPro"/>
</dbReference>
<evidence type="ECO:0000313" key="5">
    <source>
        <dbReference type="Proteomes" id="UP000253141"/>
    </source>
</evidence>
<dbReference type="AlphaFoldDB" id="A0A369IK85"/>
<dbReference type="Pfam" id="PF00589">
    <property type="entry name" value="Phage_integrase"/>
    <property type="match status" value="1"/>
</dbReference>
<organism evidence="4 5">
    <name type="scientific">Runella aurantiaca</name>
    <dbReference type="NCBI Taxonomy" id="2282308"/>
    <lineage>
        <taxon>Bacteria</taxon>
        <taxon>Pseudomonadati</taxon>
        <taxon>Bacteroidota</taxon>
        <taxon>Cytophagia</taxon>
        <taxon>Cytophagales</taxon>
        <taxon>Spirosomataceae</taxon>
        <taxon>Runella</taxon>
    </lineage>
</organism>
<gene>
    <name evidence="4" type="ORF">DVG78_01640</name>
</gene>
<dbReference type="GO" id="GO:0006310">
    <property type="term" value="P:DNA recombination"/>
    <property type="evidence" value="ECO:0007669"/>
    <property type="project" value="UniProtKB-KW"/>
</dbReference>
<keyword evidence="2" id="KW-0233">DNA recombination</keyword>